<comment type="caution">
    <text evidence="1">The sequence shown here is derived from an EMBL/GenBank/DDBJ whole genome shotgun (WGS) entry which is preliminary data.</text>
</comment>
<evidence type="ECO:0000313" key="2">
    <source>
        <dbReference type="Proteomes" id="UP000284243"/>
    </source>
</evidence>
<dbReference type="Pfam" id="PF17170">
    <property type="entry name" value="DUF5128"/>
    <property type="match status" value="1"/>
</dbReference>
<dbReference type="Proteomes" id="UP000284243">
    <property type="component" value="Unassembled WGS sequence"/>
</dbReference>
<accession>A0A412TPH2</accession>
<reference evidence="1 2" key="1">
    <citation type="submission" date="2018-08" db="EMBL/GenBank/DDBJ databases">
        <title>A genome reference for cultivated species of the human gut microbiota.</title>
        <authorList>
            <person name="Zou Y."/>
            <person name="Xue W."/>
            <person name="Luo G."/>
        </authorList>
    </citation>
    <scope>NUCLEOTIDE SEQUENCE [LARGE SCALE GENOMIC DNA]</scope>
    <source>
        <strain evidence="1 2">AF16-14</strain>
    </source>
</reference>
<name>A0A412TPH2_9BACT</name>
<dbReference type="PROSITE" id="PS51257">
    <property type="entry name" value="PROKAR_LIPOPROTEIN"/>
    <property type="match status" value="1"/>
</dbReference>
<proteinExistence type="predicted"/>
<sequence>MKVGVYILLLFFLFFSCKQVETGHVTVIHLQPNEKSILKVSDYFNRVEAVLLRDTFFFGVEDFIEGADKYIVLASDHPGLMQGKDRYYVFDKEGYFRNCIGTVGRGTGEYREIRNGLQMGEDSLLKIIDINKYLSYSLDGKVMQESALFSAENKTPIHTSPRYLWKDSLVVFEGYSVVTDNPAMLRAAKQDSSCFCEIYALKRNELIHSYFPKKEAAEFYVTNLEYVYQDTFCYYYGLDRTIYQLLPGEKKVRYRFDMGKYNRLQTMIDFYEEQKSGVLHEYLSLSMCNETDGYVIGKYDFKAKEYIFIYDKRTGITGNFRRIDNDLLKTGQKNGAKYFTWKRGLVFKQGYLWGVYSYDWIEMIDQVKSQLSAEEWKTYCEEHPDFIRIYDILVKDKRNKDSEDYQGENDDEKVVILKYYFK</sequence>
<protein>
    <submittedName>
        <fullName evidence="1">6-bladed beta-propeller</fullName>
    </submittedName>
</protein>
<evidence type="ECO:0000313" key="1">
    <source>
        <dbReference type="EMBL" id="RGU55724.1"/>
    </source>
</evidence>
<dbReference type="EMBL" id="QRYC01000015">
    <property type="protein sequence ID" value="RGU55724.1"/>
    <property type="molecule type" value="Genomic_DNA"/>
</dbReference>
<dbReference type="RefSeq" id="WP_113028186.1">
    <property type="nucleotide sequence ID" value="NZ_JADNGC010000003.1"/>
</dbReference>
<dbReference type="AlphaFoldDB" id="A0A412TPH2"/>
<gene>
    <name evidence="1" type="ORF">DWW57_11560</name>
</gene>
<organism evidence="1 2">
    <name type="scientific">Odoribacter splanchnicus</name>
    <dbReference type="NCBI Taxonomy" id="28118"/>
    <lineage>
        <taxon>Bacteria</taxon>
        <taxon>Pseudomonadati</taxon>
        <taxon>Bacteroidota</taxon>
        <taxon>Bacteroidia</taxon>
        <taxon>Bacteroidales</taxon>
        <taxon>Odoribacteraceae</taxon>
        <taxon>Odoribacter</taxon>
    </lineage>
</organism>